<dbReference type="InterPro" id="IPR001608">
    <property type="entry name" value="Ala_racemase_N"/>
</dbReference>
<dbReference type="GO" id="GO:0005829">
    <property type="term" value="C:cytosol"/>
    <property type="evidence" value="ECO:0007669"/>
    <property type="project" value="TreeGrafter"/>
</dbReference>
<comment type="cofactor">
    <cofactor evidence="2 5 6">
        <name>pyridoxal 5'-phosphate</name>
        <dbReference type="ChEBI" id="CHEBI:597326"/>
    </cofactor>
</comment>
<dbReference type="CDD" id="cd00430">
    <property type="entry name" value="PLPDE_III_AR"/>
    <property type="match status" value="1"/>
</dbReference>
<feature type="binding site" evidence="5 7">
    <location>
        <position position="772"/>
    </location>
    <ligand>
        <name>substrate</name>
    </ligand>
</feature>
<dbReference type="InterPro" id="IPR000821">
    <property type="entry name" value="Ala_racemase"/>
</dbReference>
<dbReference type="InterPro" id="IPR035911">
    <property type="entry name" value="MurE/MurF_N"/>
</dbReference>
<comment type="function">
    <text evidence="5">Catalyzes the interconversion of L-alanine and D-alanine. May also act on other amino acids.</text>
</comment>
<evidence type="ECO:0000313" key="9">
    <source>
        <dbReference type="EMBL" id="QTD53254.1"/>
    </source>
</evidence>
<dbReference type="GO" id="GO:0008784">
    <property type="term" value="F:alanine racemase activity"/>
    <property type="evidence" value="ECO:0007669"/>
    <property type="project" value="UniProtKB-UniRule"/>
</dbReference>
<dbReference type="Gene3D" id="3.40.1190.10">
    <property type="entry name" value="Mur-like, catalytic domain"/>
    <property type="match status" value="1"/>
</dbReference>
<evidence type="ECO:0000313" key="10">
    <source>
        <dbReference type="Proteomes" id="UP000663929"/>
    </source>
</evidence>
<feature type="binding site" evidence="5 7">
    <location>
        <position position="594"/>
    </location>
    <ligand>
        <name>substrate</name>
    </ligand>
</feature>
<feature type="modified residue" description="N6-(pyridoxal phosphate)lysine" evidence="5 6">
    <location>
        <position position="498"/>
    </location>
</feature>
<evidence type="ECO:0000256" key="2">
    <source>
        <dbReference type="ARBA" id="ARBA00001933"/>
    </source>
</evidence>
<dbReference type="SUPFAM" id="SSF63418">
    <property type="entry name" value="MurE/MurF N-terminal domain"/>
    <property type="match status" value="1"/>
</dbReference>
<dbReference type="PANTHER" id="PTHR30511">
    <property type="entry name" value="ALANINE RACEMASE"/>
    <property type="match status" value="1"/>
</dbReference>
<feature type="active site" description="Proton acceptor; specific for L-alanine" evidence="5">
    <location>
        <position position="724"/>
    </location>
</feature>
<evidence type="ECO:0000256" key="7">
    <source>
        <dbReference type="PIRSR" id="PIRSR600821-52"/>
    </source>
</evidence>
<dbReference type="HAMAP" id="MF_01201">
    <property type="entry name" value="Ala_racemase"/>
    <property type="match status" value="1"/>
</dbReference>
<sequence length="835" mass="92059">MLDLTLQQTTALLDGHLSGGCGDQPIEQVETDTRLPFRHHSLFVALSGPNYRGETFLPEAARRGAVAAVVDRNRIASVEEAPLPTIAVESPLRALQKLAQHHKALLGLDAVAITGSNGKTILKDFLAGLLTKRFLVQASPGSFNSQVGVALSLLGLRPGADLALIEAGISAVGEMQHLETMIAPRYGILTNIGLAHFEGFGSRTKIASEKLELFRHLPENGWLLLPEEPLLTPELLSHIRCPIHRFGENPELPRLVDAVSLGEGRSGLSIRFPDGSYHELRLAIDVSWREVFNTMLAGVCAAWLFGMTPVEIARAATHFGPPLNRLEMWKSSSGAILANDTYSADPISTRSCLELFDTYPGKRKVFVFGGMKELGERSSYEHRIVGEELARKGVDVLLMLSDLGRETAKAFEKSRPGGRVFRFDDTRELLDFTESFAEENDLILVKGPREARLEQIVARFKGKLTQTVYYINLSKIRDNALTFRNLLPPNGKLLVMLKAFAYGTDATYIARFLQNHVDFFGVAYTKEALALRRGGVSNDILVQLVMIDDVEEVVRLSLQPVLFDLDVARALEKAAARLNKKVKVHLKVDTGMGRFGVFPHEIGALAAAILEMPHLRIEGIMTHFSSADDPAADDFSHRQLALFHRALDELGALGIDPPLKHAAATAASARFPEARFNMTRIGLGIYGIYPSNSVAADIDLACPIALVSKIGSLKTYPPGYPISYNQRFTTERDSRIAFLPIGYHDGLSRAFSNQGYVMIRGRKAPIVGSICMDFTAIDVTDLPEIEVGEPVLIFGDWRGQHIRVEDLAELEGTIPYEVLCRLSDRIQRIYLVNEE</sequence>
<keyword evidence="10" id="KW-1185">Reference proteome</keyword>
<dbReference type="InterPro" id="IPR029066">
    <property type="entry name" value="PLP-binding_barrel"/>
</dbReference>
<dbReference type="Pfam" id="PF00842">
    <property type="entry name" value="Ala_racemase_C"/>
    <property type="match status" value="1"/>
</dbReference>
<evidence type="ECO:0000256" key="4">
    <source>
        <dbReference type="ARBA" id="ARBA00023235"/>
    </source>
</evidence>
<dbReference type="Pfam" id="PF01168">
    <property type="entry name" value="Ala_racemase_N"/>
    <property type="match status" value="1"/>
</dbReference>
<organism evidence="9 10">
    <name type="scientific">Sulfidibacter corallicola</name>
    <dbReference type="NCBI Taxonomy" id="2818388"/>
    <lineage>
        <taxon>Bacteria</taxon>
        <taxon>Pseudomonadati</taxon>
        <taxon>Acidobacteriota</taxon>
        <taxon>Holophagae</taxon>
        <taxon>Acanthopleuribacterales</taxon>
        <taxon>Acanthopleuribacteraceae</taxon>
        <taxon>Sulfidibacter</taxon>
    </lineage>
</organism>
<dbReference type="SUPFAM" id="SSF53244">
    <property type="entry name" value="MurD-like peptide ligases, peptide-binding domain"/>
    <property type="match status" value="1"/>
</dbReference>
<comment type="catalytic activity">
    <reaction evidence="1 5">
        <text>L-alanine = D-alanine</text>
        <dbReference type="Rhea" id="RHEA:20249"/>
        <dbReference type="ChEBI" id="CHEBI:57416"/>
        <dbReference type="ChEBI" id="CHEBI:57972"/>
        <dbReference type="EC" id="5.1.1.1"/>
    </reaction>
</comment>
<dbReference type="GO" id="GO:0030170">
    <property type="term" value="F:pyridoxal phosphate binding"/>
    <property type="evidence" value="ECO:0007669"/>
    <property type="project" value="UniProtKB-UniRule"/>
</dbReference>
<dbReference type="InterPro" id="IPR011079">
    <property type="entry name" value="Ala_racemase_C"/>
</dbReference>
<feature type="domain" description="Alanine racemase C-terminal" evidence="8">
    <location>
        <begin position="703"/>
        <end position="831"/>
    </location>
</feature>
<dbReference type="InterPro" id="IPR009006">
    <property type="entry name" value="Ala_racemase/Decarboxylase_C"/>
</dbReference>
<dbReference type="Proteomes" id="UP000663929">
    <property type="component" value="Chromosome"/>
</dbReference>
<comment type="similarity">
    <text evidence="5">Belongs to the alanine racemase family.</text>
</comment>
<dbReference type="Gene3D" id="3.90.190.20">
    <property type="entry name" value="Mur ligase, C-terminal domain"/>
    <property type="match status" value="1"/>
</dbReference>
<dbReference type="SMART" id="SM01005">
    <property type="entry name" value="Ala_racemase_C"/>
    <property type="match status" value="1"/>
</dbReference>
<dbReference type="RefSeq" id="WP_237383356.1">
    <property type="nucleotide sequence ID" value="NZ_CP071793.1"/>
</dbReference>
<evidence type="ECO:0000256" key="1">
    <source>
        <dbReference type="ARBA" id="ARBA00000316"/>
    </source>
</evidence>
<reference evidence="9" key="1">
    <citation type="submission" date="2021-03" db="EMBL/GenBank/DDBJ databases">
        <title>Acanthopleuribacteraceae sp. M133.</title>
        <authorList>
            <person name="Wang G."/>
        </authorList>
    </citation>
    <scope>NUCLEOTIDE SEQUENCE</scope>
    <source>
        <strain evidence="9">M133</strain>
    </source>
</reference>
<dbReference type="EMBL" id="CP071793">
    <property type="protein sequence ID" value="QTD53254.1"/>
    <property type="molecule type" value="Genomic_DNA"/>
</dbReference>
<evidence type="ECO:0000256" key="6">
    <source>
        <dbReference type="PIRSR" id="PIRSR600821-50"/>
    </source>
</evidence>
<dbReference type="Pfam" id="PF02875">
    <property type="entry name" value="Mur_ligase_C"/>
    <property type="match status" value="1"/>
</dbReference>
<dbReference type="InterPro" id="IPR036565">
    <property type="entry name" value="Mur-like_cat_sf"/>
</dbReference>
<accession>A0A8A4TVU5</accession>
<dbReference type="InterPro" id="IPR004101">
    <property type="entry name" value="Mur_ligase_C"/>
</dbReference>
<dbReference type="FunFam" id="3.20.20.10:FF:000002">
    <property type="entry name" value="Alanine racemase"/>
    <property type="match status" value="1"/>
</dbReference>
<evidence type="ECO:0000259" key="8">
    <source>
        <dbReference type="SMART" id="SM01005"/>
    </source>
</evidence>
<keyword evidence="3 5" id="KW-0663">Pyridoxal phosphate</keyword>
<dbReference type="GO" id="GO:0030632">
    <property type="term" value="P:D-alanine biosynthetic process"/>
    <property type="evidence" value="ECO:0007669"/>
    <property type="project" value="UniProtKB-UniRule"/>
</dbReference>
<dbReference type="NCBIfam" id="TIGR00492">
    <property type="entry name" value="alr"/>
    <property type="match status" value="1"/>
</dbReference>
<dbReference type="UniPathway" id="UPA00042">
    <property type="reaction ID" value="UER00497"/>
</dbReference>
<dbReference type="Gene3D" id="2.40.37.10">
    <property type="entry name" value="Lyase, Ornithine Decarboxylase, Chain A, domain 1"/>
    <property type="match status" value="1"/>
</dbReference>
<dbReference type="Pfam" id="PF08245">
    <property type="entry name" value="Mur_ligase_M"/>
    <property type="match status" value="1"/>
</dbReference>
<feature type="active site" description="Proton acceptor; specific for D-alanine" evidence="5">
    <location>
        <position position="498"/>
    </location>
</feature>
<evidence type="ECO:0000256" key="5">
    <source>
        <dbReference type="HAMAP-Rule" id="MF_01201"/>
    </source>
</evidence>
<dbReference type="SUPFAM" id="SSF51419">
    <property type="entry name" value="PLP-binding barrel"/>
    <property type="match status" value="1"/>
</dbReference>
<name>A0A8A4TVU5_SULCO</name>
<dbReference type="PANTHER" id="PTHR30511:SF0">
    <property type="entry name" value="ALANINE RACEMASE, CATABOLIC-RELATED"/>
    <property type="match status" value="1"/>
</dbReference>
<keyword evidence="4 5" id="KW-0413">Isomerase</keyword>
<dbReference type="KEGG" id="scor:J3U87_12435"/>
<dbReference type="InterPro" id="IPR036615">
    <property type="entry name" value="Mur_ligase_C_dom_sf"/>
</dbReference>
<dbReference type="Gene3D" id="3.40.1390.10">
    <property type="entry name" value="MurE/MurF, N-terminal domain"/>
    <property type="match status" value="1"/>
</dbReference>
<proteinExistence type="inferred from homology"/>
<dbReference type="InterPro" id="IPR013221">
    <property type="entry name" value="Mur_ligase_cen"/>
</dbReference>
<dbReference type="EC" id="5.1.1.1" evidence="5"/>
<comment type="pathway">
    <text evidence="5">Amino-acid biosynthesis; D-alanine biosynthesis; D-alanine from L-alanine: step 1/1.</text>
</comment>
<gene>
    <name evidence="9" type="primary">alr</name>
    <name evidence="9" type="ORF">J3U87_12435</name>
</gene>
<protein>
    <recommendedName>
        <fullName evidence="5">Alanine racemase</fullName>
        <ecNumber evidence="5">5.1.1.1</ecNumber>
    </recommendedName>
</protein>
<evidence type="ECO:0000256" key="3">
    <source>
        <dbReference type="ARBA" id="ARBA00022898"/>
    </source>
</evidence>
<dbReference type="PRINTS" id="PR00992">
    <property type="entry name" value="ALARACEMASE"/>
</dbReference>
<dbReference type="AlphaFoldDB" id="A0A8A4TVU5"/>
<dbReference type="SUPFAM" id="SSF53623">
    <property type="entry name" value="MurD-like peptide ligases, catalytic domain"/>
    <property type="match status" value="1"/>
</dbReference>
<dbReference type="SUPFAM" id="SSF50621">
    <property type="entry name" value="Alanine racemase C-terminal domain-like"/>
    <property type="match status" value="1"/>
</dbReference>
<dbReference type="GO" id="GO:0016881">
    <property type="term" value="F:acid-amino acid ligase activity"/>
    <property type="evidence" value="ECO:0007669"/>
    <property type="project" value="InterPro"/>
</dbReference>
<dbReference type="GO" id="GO:0005524">
    <property type="term" value="F:ATP binding"/>
    <property type="evidence" value="ECO:0007669"/>
    <property type="project" value="InterPro"/>
</dbReference>
<dbReference type="Gene3D" id="3.20.20.10">
    <property type="entry name" value="Alanine racemase"/>
    <property type="match status" value="1"/>
</dbReference>